<evidence type="ECO:0000313" key="3">
    <source>
        <dbReference type="Proteomes" id="UP000664132"/>
    </source>
</evidence>
<keyword evidence="1" id="KW-0472">Membrane</keyword>
<feature type="transmembrane region" description="Helical" evidence="1">
    <location>
        <begin position="48"/>
        <end position="66"/>
    </location>
</feature>
<name>A0A8H7WJT8_9HELO</name>
<keyword evidence="1" id="KW-1133">Transmembrane helix</keyword>
<comment type="caution">
    <text evidence="2">The sequence shown here is derived from an EMBL/GenBank/DDBJ whole genome shotgun (WGS) entry which is preliminary data.</text>
</comment>
<dbReference type="EMBL" id="JAFJYH010000006">
    <property type="protein sequence ID" value="KAG4425973.1"/>
    <property type="molecule type" value="Genomic_DNA"/>
</dbReference>
<accession>A0A8H7WJT8</accession>
<proteinExistence type="predicted"/>
<gene>
    <name evidence="2" type="ORF">IFR04_000917</name>
</gene>
<evidence type="ECO:0000256" key="1">
    <source>
        <dbReference type="SAM" id="Phobius"/>
    </source>
</evidence>
<dbReference type="Proteomes" id="UP000664132">
    <property type="component" value="Unassembled WGS sequence"/>
</dbReference>
<keyword evidence="1" id="KW-0812">Transmembrane</keyword>
<evidence type="ECO:0000313" key="2">
    <source>
        <dbReference type="EMBL" id="KAG4425973.1"/>
    </source>
</evidence>
<keyword evidence="3" id="KW-1185">Reference proteome</keyword>
<dbReference type="AlphaFoldDB" id="A0A8H7WJT8"/>
<sequence>MYSASRLGRAPAFHAAKQARFNSTEATQKTVSPHVGFYKTFARPVAKVLLMATFTYQFVYWGWMYLEKDEIKKQKSAEVEGLEKQLAELTQGQGKKP</sequence>
<organism evidence="2 3">
    <name type="scientific">Cadophora malorum</name>
    <dbReference type="NCBI Taxonomy" id="108018"/>
    <lineage>
        <taxon>Eukaryota</taxon>
        <taxon>Fungi</taxon>
        <taxon>Dikarya</taxon>
        <taxon>Ascomycota</taxon>
        <taxon>Pezizomycotina</taxon>
        <taxon>Leotiomycetes</taxon>
        <taxon>Helotiales</taxon>
        <taxon>Ploettnerulaceae</taxon>
        <taxon>Cadophora</taxon>
    </lineage>
</organism>
<dbReference type="OrthoDB" id="2120024at2759"/>
<protein>
    <submittedName>
        <fullName evidence="2">Uncharacterized protein</fullName>
    </submittedName>
</protein>
<reference evidence="2" key="1">
    <citation type="submission" date="2021-02" db="EMBL/GenBank/DDBJ databases">
        <title>Genome sequence Cadophora malorum strain M34.</title>
        <authorList>
            <person name="Stefanovic E."/>
            <person name="Vu D."/>
            <person name="Scully C."/>
            <person name="Dijksterhuis J."/>
            <person name="Roader J."/>
            <person name="Houbraken J."/>
        </authorList>
    </citation>
    <scope>NUCLEOTIDE SEQUENCE</scope>
    <source>
        <strain evidence="2">M34</strain>
    </source>
</reference>